<reference evidence="2 3" key="1">
    <citation type="submission" date="2016-02" db="EMBL/GenBank/DDBJ databases">
        <title>Genome analysis of coral dinoflagellate symbionts highlights evolutionary adaptations to a symbiotic lifestyle.</title>
        <authorList>
            <person name="Aranda M."/>
            <person name="Li Y."/>
            <person name="Liew Y.J."/>
            <person name="Baumgarten S."/>
            <person name="Simakov O."/>
            <person name="Wilson M."/>
            <person name="Piel J."/>
            <person name="Ashoor H."/>
            <person name="Bougouffa S."/>
            <person name="Bajic V.B."/>
            <person name="Ryu T."/>
            <person name="Ravasi T."/>
            <person name="Bayer T."/>
            <person name="Micklem G."/>
            <person name="Kim H."/>
            <person name="Bhak J."/>
            <person name="Lajeunesse T.C."/>
            <person name="Voolstra C.R."/>
        </authorList>
    </citation>
    <scope>NUCLEOTIDE SEQUENCE [LARGE SCALE GENOMIC DNA]</scope>
    <source>
        <strain evidence="2 3">CCMP2467</strain>
    </source>
</reference>
<dbReference type="EMBL" id="LSRX01000907">
    <property type="protein sequence ID" value="OLP86628.1"/>
    <property type="molecule type" value="Genomic_DNA"/>
</dbReference>
<evidence type="ECO:0000256" key="1">
    <source>
        <dbReference type="SAM" id="MobiDB-lite"/>
    </source>
</evidence>
<keyword evidence="3" id="KW-1185">Reference proteome</keyword>
<comment type="caution">
    <text evidence="2">The sequence shown here is derived from an EMBL/GenBank/DDBJ whole genome shotgun (WGS) entry which is preliminary data.</text>
</comment>
<gene>
    <name evidence="2" type="ORF">AK812_SmicGene32254</name>
</gene>
<evidence type="ECO:0000313" key="3">
    <source>
        <dbReference type="Proteomes" id="UP000186817"/>
    </source>
</evidence>
<proteinExistence type="predicted"/>
<name>A0A1Q9CUM7_SYMMI</name>
<evidence type="ECO:0000313" key="2">
    <source>
        <dbReference type="EMBL" id="OLP86628.1"/>
    </source>
</evidence>
<accession>A0A1Q9CUM7</accession>
<dbReference type="AlphaFoldDB" id="A0A1Q9CUM7"/>
<feature type="region of interest" description="Disordered" evidence="1">
    <location>
        <begin position="24"/>
        <end position="48"/>
    </location>
</feature>
<organism evidence="2 3">
    <name type="scientific">Symbiodinium microadriaticum</name>
    <name type="common">Dinoflagellate</name>
    <name type="synonym">Zooxanthella microadriatica</name>
    <dbReference type="NCBI Taxonomy" id="2951"/>
    <lineage>
        <taxon>Eukaryota</taxon>
        <taxon>Sar</taxon>
        <taxon>Alveolata</taxon>
        <taxon>Dinophyceae</taxon>
        <taxon>Suessiales</taxon>
        <taxon>Symbiodiniaceae</taxon>
        <taxon>Symbiodinium</taxon>
    </lineage>
</organism>
<sequence>MEINIQIKNVQKPEDIANAFAALGQSNNRPPLRRGRRDAAATTAATRRSPSLILTPQELEALQQSHPQGAQNLLSSTDAEASAGEWSEDEGATLFCVSATTDFPKAIPLQTIVQSTITQSTIFQSTIFQGTIFQGTIFQGTISQGIQGTFTAYSQTRGQ</sequence>
<dbReference type="OrthoDB" id="10350449at2759"/>
<dbReference type="Proteomes" id="UP000186817">
    <property type="component" value="Unassembled WGS sequence"/>
</dbReference>
<protein>
    <submittedName>
        <fullName evidence="2">Uncharacterized protein</fullName>
    </submittedName>
</protein>